<dbReference type="EnsemblMetazoa" id="Aqu2.1.11252_001">
    <property type="protein sequence ID" value="Aqu2.1.11252_001"/>
    <property type="gene ID" value="Aqu2.1.11252"/>
</dbReference>
<dbReference type="Pfam" id="PF14214">
    <property type="entry name" value="Helitron_like_N"/>
    <property type="match status" value="1"/>
</dbReference>
<dbReference type="AlphaFoldDB" id="A0A1X7T9M8"/>
<sequence length="598" mass="69237">MNVKEAPIDNRQEHLDLLCFPTLFPTGQYGEHHPRQSYPAQTLSFSEYMKSRLLNKDSRFRRNHSYCLHYYGLKINKALKTGICNLLKTSRGNVGQTVAEILEKINVLDEEFEGNLSTMLAPIRGTNQYWFRVKGEVKAMIAEYGSPKLFLTLSCAEYDSADIAQYLRKVNNAPQSYSISRLCTEDPVSVSRQFSYKFKDFFNIVILQRGVLGKVEQYYVKKEYQMRGAPHYHILLWIENAPVVGIDCPEEVCSFIQDRITCHIPDSNTSPDLNFLVTKYQMHKCSKYCKRNIKVGKTYVSRCRFDFPTPVRDSICINDVENSLKSCNKIYYLKRNEKEVRVNDYNPLLLKLWHANMDLQYIAERSLSLTDYVTGYVTKAEKSHAQDLWDEVSSCDNIYSRLWKIGQKLLRAKEVGLYEANESTLVMEGETMEEAFRRHREASIRGIENHFNKLQKLLEAEHNWKKIVDARNKAGFTEEELPNNKEDDEPQLLGEIMEAVADIADMHINVPNLTLEQRDAMLNSHLISQKEREDLLENESSRLLRLDNIKPLRMFISGVGGTGKSFLIEAIKCLVDDIWHPKSGEIVCYSSTNRYSRI</sequence>
<proteinExistence type="predicted"/>
<dbReference type="PANTHER" id="PTHR47642:SF5">
    <property type="entry name" value="ATP-DEPENDENT DNA HELICASE"/>
    <property type="match status" value="1"/>
</dbReference>
<dbReference type="InterPro" id="IPR051055">
    <property type="entry name" value="PIF1_helicase"/>
</dbReference>
<name>A0A1X7T9M8_AMPQE</name>
<organism evidence="2">
    <name type="scientific">Amphimedon queenslandica</name>
    <name type="common">Sponge</name>
    <dbReference type="NCBI Taxonomy" id="400682"/>
    <lineage>
        <taxon>Eukaryota</taxon>
        <taxon>Metazoa</taxon>
        <taxon>Porifera</taxon>
        <taxon>Demospongiae</taxon>
        <taxon>Heteroscleromorpha</taxon>
        <taxon>Haplosclerida</taxon>
        <taxon>Niphatidae</taxon>
        <taxon>Amphimedon</taxon>
    </lineage>
</organism>
<feature type="domain" description="Helitron helicase-like" evidence="1">
    <location>
        <begin position="58"/>
        <end position="236"/>
    </location>
</feature>
<reference evidence="2" key="1">
    <citation type="submission" date="2017-05" db="UniProtKB">
        <authorList>
            <consortium name="EnsemblMetazoa"/>
        </authorList>
    </citation>
    <scope>IDENTIFICATION</scope>
</reference>
<protein>
    <recommendedName>
        <fullName evidence="1">Helitron helicase-like domain-containing protein</fullName>
    </recommendedName>
</protein>
<evidence type="ECO:0000259" key="1">
    <source>
        <dbReference type="Pfam" id="PF14214"/>
    </source>
</evidence>
<dbReference type="PANTHER" id="PTHR47642">
    <property type="entry name" value="ATP-DEPENDENT DNA HELICASE"/>
    <property type="match status" value="1"/>
</dbReference>
<dbReference type="InParanoid" id="A0A1X7T9M8"/>
<accession>A0A1X7T9M8</accession>
<evidence type="ECO:0000313" key="2">
    <source>
        <dbReference type="EnsemblMetazoa" id="Aqu2.1.11252_001"/>
    </source>
</evidence>
<dbReference type="InterPro" id="IPR025476">
    <property type="entry name" value="Helitron_helicase-like"/>
</dbReference>